<gene>
    <name evidence="3" type="ORF">BB560_003743</name>
</gene>
<dbReference type="GO" id="GO:0046404">
    <property type="term" value="F:ATP-dependent polydeoxyribonucleotide 5'-hydroxyl-kinase activity"/>
    <property type="evidence" value="ECO:0007669"/>
    <property type="project" value="TreeGrafter"/>
</dbReference>
<dbReference type="NCBIfam" id="TIGR01662">
    <property type="entry name" value="HAD-SF-IIIA"/>
    <property type="match status" value="1"/>
</dbReference>
<dbReference type="Pfam" id="PF08645">
    <property type="entry name" value="PNK3P"/>
    <property type="match status" value="1"/>
</dbReference>
<feature type="domain" description="F-box" evidence="2">
    <location>
        <begin position="556"/>
        <end position="603"/>
    </location>
</feature>
<dbReference type="Gene3D" id="3.80.10.10">
    <property type="entry name" value="Ribonuclease Inhibitor"/>
    <property type="match status" value="1"/>
</dbReference>
<dbReference type="Gene3D" id="3.40.50.1000">
    <property type="entry name" value="HAD superfamily/HAD-like"/>
    <property type="match status" value="1"/>
</dbReference>
<dbReference type="SUPFAM" id="SSF52540">
    <property type="entry name" value="P-loop containing nucleoside triphosphate hydrolases"/>
    <property type="match status" value="1"/>
</dbReference>
<dbReference type="PANTHER" id="PTHR12083">
    <property type="entry name" value="BIFUNCTIONAL POLYNUCLEOTIDE PHOSPHATASE/KINASE"/>
    <property type="match status" value="1"/>
</dbReference>
<dbReference type="InterPro" id="IPR036047">
    <property type="entry name" value="F-box-like_dom_sf"/>
</dbReference>
<evidence type="ECO:0000259" key="2">
    <source>
        <dbReference type="PROSITE" id="PS50181"/>
    </source>
</evidence>
<keyword evidence="4" id="KW-1185">Reference proteome</keyword>
<dbReference type="GO" id="GO:0046403">
    <property type="term" value="F:polynucleotide 3'-phosphatase activity"/>
    <property type="evidence" value="ECO:0007669"/>
    <property type="project" value="TreeGrafter"/>
</dbReference>
<evidence type="ECO:0000313" key="3">
    <source>
        <dbReference type="EMBL" id="PVV01825.1"/>
    </source>
</evidence>
<name>A0A2T9ZB89_9FUNG</name>
<evidence type="ECO:0000313" key="4">
    <source>
        <dbReference type="Proteomes" id="UP000245609"/>
    </source>
</evidence>
<dbReference type="GO" id="GO:0006281">
    <property type="term" value="P:DNA repair"/>
    <property type="evidence" value="ECO:0007669"/>
    <property type="project" value="TreeGrafter"/>
</dbReference>
<dbReference type="InterPro" id="IPR027417">
    <property type="entry name" value="P-loop_NTPase"/>
</dbReference>
<sequence length="1199" mass="135005">MSTKSKQSRLSSFLVNSANPKNKKVKLENETQNESENRAKLKDSSFEMEWFEFPNLLAAKFGNPSISSKVAAFDLDGTLIKTKSGKKMPQGADDWIFAFPNVKSKLKLLHENNNQKGLGTDPNNADAKKLTRKNNLMKKISLISKQLEIPFWFFAATSDDIFRKPRTGMWMLMSLHANKCQEIDLKQSFYVGDALGRPHNWIPGFVKDFADTDLKLAINIGLEHKVPELFFEHRKDIPKILDPVHCKSALIPEKSISSTFDGNTDELFKTLDQNKSKNDKCMIIMIGSPASGKSQFVKNVLIARFGLERINQDTLKTFKKCITETENAIKLGKSIVIDNTNPQIATRSAYIALGKKSGYKIYCVYKIASNELISHNNHFRCVNNQLKTVRSWIKISDQIQVPDKQFADSTISDILGNIPDPGNLVSRIVYNTFNSRLQPPSKSEGFDSIFFVPFNPEFESEDEELIWNSFLYFNKAISDSQRALMLDPKSPNAYLLIAKSFWMLKNKTASLSALRSGISNADSSREHYRILKKTLDAFEVETKTPVRIENSKSMVTDPIKLLDSELIVRIFKDLGLKQVCKLRLVSKKWDNLICNSRILWQNLDFLPSSSITTIPYSMISHQNKSKQSRLSSPSLGTGSTSRTNNTDFDMCDDYCFKLFESYQHRVLWGSYSRPFNVKEVSICSSIEKVKSGLKSLVIPDCRNLTTDSISLLTRKTYPILNKVGLSRLKLSEPSKIYPLLRTFMQTNHLDSLCLNYTSCLTSTMVYNLGIHCTKLKKLDISCTPLVEFSEIFASISQNTRSLWFPELEELYVENQHRNCFLLSLQAEQTGIRMTKLKTLSLAWNKNKAKMYSSNSTNPFNSLPSNSDSFVLSFSVFPNLKHICLDGLFSVYTPKLPHEETGVFIENGMDFVPEFCVFSCSSGSKVSSDILGILLQKSSRLKSLNLGNTGNFRIRTEGEKPSFKYLNYLNLSLCHNISVSELNELIVAAMSTVKILNLSSTSLDQSTIVEISSRVSTNMEQIILDNTNITGSGLVLLCTAFRNLFFKCKICDQRLKGSTFVCPCINEAKTKAKSDDKKGIFNTGSSLLQKSSTEMLGLGNPKNRENKIGRTNSIFSGRNGLNQKRKFSELGKGSIYGGAVKFNEDPNENKTQNFGIIRTEDPLLPILISVNNCSGIATDAYTQSLEILAGTLVKIEFRFT</sequence>
<dbReference type="Gene3D" id="3.40.50.300">
    <property type="entry name" value="P-loop containing nucleotide triphosphate hydrolases"/>
    <property type="match status" value="1"/>
</dbReference>
<dbReference type="SUPFAM" id="SSF48452">
    <property type="entry name" value="TPR-like"/>
    <property type="match status" value="1"/>
</dbReference>
<dbReference type="STRING" id="133381.A0A2T9ZB89"/>
<evidence type="ECO:0000256" key="1">
    <source>
        <dbReference type="SAM" id="MobiDB-lite"/>
    </source>
</evidence>
<dbReference type="PANTHER" id="PTHR12083:SF9">
    <property type="entry name" value="BIFUNCTIONAL POLYNUCLEOTIDE PHOSPHATASE_KINASE"/>
    <property type="match status" value="1"/>
</dbReference>
<feature type="region of interest" description="Disordered" evidence="1">
    <location>
        <begin position="1"/>
        <end position="39"/>
    </location>
</feature>
<dbReference type="InterPro" id="IPR023214">
    <property type="entry name" value="HAD_sf"/>
</dbReference>
<accession>A0A2T9ZB89</accession>
<dbReference type="SUPFAM" id="SSF56784">
    <property type="entry name" value="HAD-like"/>
    <property type="match status" value="1"/>
</dbReference>
<dbReference type="GO" id="GO:0003690">
    <property type="term" value="F:double-stranded DNA binding"/>
    <property type="evidence" value="ECO:0007669"/>
    <property type="project" value="TreeGrafter"/>
</dbReference>
<dbReference type="Pfam" id="PF12937">
    <property type="entry name" value="F-box-like"/>
    <property type="match status" value="1"/>
</dbReference>
<dbReference type="EMBL" id="MBFS01000771">
    <property type="protein sequence ID" value="PVV01825.1"/>
    <property type="molecule type" value="Genomic_DNA"/>
</dbReference>
<dbReference type="Proteomes" id="UP000245609">
    <property type="component" value="Unassembled WGS sequence"/>
</dbReference>
<feature type="compositionally biased region" description="Basic and acidic residues" evidence="1">
    <location>
        <begin position="25"/>
        <end position="39"/>
    </location>
</feature>
<feature type="compositionally biased region" description="Polar residues" evidence="1">
    <location>
        <begin position="1"/>
        <end position="20"/>
    </location>
</feature>
<dbReference type="OrthoDB" id="19045at2759"/>
<reference evidence="3 4" key="1">
    <citation type="journal article" date="2018" name="MBio">
        <title>Comparative Genomics Reveals the Core Gene Toolbox for the Fungus-Insect Symbiosis.</title>
        <authorList>
            <person name="Wang Y."/>
            <person name="Stata M."/>
            <person name="Wang W."/>
            <person name="Stajich J.E."/>
            <person name="White M.M."/>
            <person name="Moncalvo J.M."/>
        </authorList>
    </citation>
    <scope>NUCLEOTIDE SEQUENCE [LARGE SCALE GENOMIC DNA]</scope>
    <source>
        <strain evidence="3 4">SC-DP-2</strain>
    </source>
</reference>
<comment type="caution">
    <text evidence="3">The sequence shown here is derived from an EMBL/GenBank/DDBJ whole genome shotgun (WGS) entry which is preliminary data.</text>
</comment>
<dbReference type="Gene3D" id="1.20.1280.50">
    <property type="match status" value="1"/>
</dbReference>
<dbReference type="InterPro" id="IPR011990">
    <property type="entry name" value="TPR-like_helical_dom_sf"/>
</dbReference>
<dbReference type="SMART" id="SM00256">
    <property type="entry name" value="FBOX"/>
    <property type="match status" value="1"/>
</dbReference>
<dbReference type="SUPFAM" id="SSF52047">
    <property type="entry name" value="RNI-like"/>
    <property type="match status" value="1"/>
</dbReference>
<organism evidence="3 4">
    <name type="scientific">Smittium megazygosporum</name>
    <dbReference type="NCBI Taxonomy" id="133381"/>
    <lineage>
        <taxon>Eukaryota</taxon>
        <taxon>Fungi</taxon>
        <taxon>Fungi incertae sedis</taxon>
        <taxon>Zoopagomycota</taxon>
        <taxon>Kickxellomycotina</taxon>
        <taxon>Harpellomycetes</taxon>
        <taxon>Harpellales</taxon>
        <taxon>Legeriomycetaceae</taxon>
        <taxon>Smittium</taxon>
    </lineage>
</organism>
<protein>
    <recommendedName>
        <fullName evidence="2">F-box domain-containing protein</fullName>
    </recommendedName>
</protein>
<dbReference type="InterPro" id="IPR036412">
    <property type="entry name" value="HAD-like_sf"/>
</dbReference>
<dbReference type="AlphaFoldDB" id="A0A2T9ZB89"/>
<dbReference type="InterPro" id="IPR032675">
    <property type="entry name" value="LRR_dom_sf"/>
</dbReference>
<proteinExistence type="predicted"/>
<dbReference type="Pfam" id="PF13671">
    <property type="entry name" value="AAA_33"/>
    <property type="match status" value="1"/>
</dbReference>
<dbReference type="InterPro" id="IPR001810">
    <property type="entry name" value="F-box_dom"/>
</dbReference>
<dbReference type="NCBIfam" id="TIGR01664">
    <property type="entry name" value="DNA-3'-Pase"/>
    <property type="match status" value="1"/>
</dbReference>
<dbReference type="InterPro" id="IPR013954">
    <property type="entry name" value="PNK3P"/>
</dbReference>
<dbReference type="InterPro" id="IPR006551">
    <property type="entry name" value="Polynucleotide_phosphatase"/>
</dbReference>
<dbReference type="PROSITE" id="PS50181">
    <property type="entry name" value="FBOX"/>
    <property type="match status" value="1"/>
</dbReference>
<dbReference type="SUPFAM" id="SSF81383">
    <property type="entry name" value="F-box domain"/>
    <property type="match status" value="1"/>
</dbReference>
<dbReference type="InterPro" id="IPR006549">
    <property type="entry name" value="HAD-SF_hydro_IIIA"/>
</dbReference>